<dbReference type="AlphaFoldDB" id="A0ABD5NN14"/>
<dbReference type="RefSeq" id="WP_256531248.1">
    <property type="nucleotide sequence ID" value="NZ_CP101824.1"/>
</dbReference>
<protein>
    <submittedName>
        <fullName evidence="2">DUF3054 domain-containing protein</fullName>
    </submittedName>
</protein>
<feature type="transmembrane region" description="Helical" evidence="1">
    <location>
        <begin position="7"/>
        <end position="25"/>
    </location>
</feature>
<dbReference type="InterPro" id="IPR021414">
    <property type="entry name" value="DUF3054"/>
</dbReference>
<evidence type="ECO:0000256" key="1">
    <source>
        <dbReference type="SAM" id="Phobius"/>
    </source>
</evidence>
<keyword evidence="1" id="KW-1133">Transmembrane helix</keyword>
<accession>A0ABD5NN14</accession>
<dbReference type="Pfam" id="PF11255">
    <property type="entry name" value="DUF3054"/>
    <property type="match status" value="1"/>
</dbReference>
<evidence type="ECO:0000313" key="3">
    <source>
        <dbReference type="Proteomes" id="UP001595846"/>
    </source>
</evidence>
<proteinExistence type="predicted"/>
<evidence type="ECO:0000313" key="2">
    <source>
        <dbReference type="EMBL" id="MFC3958408.1"/>
    </source>
</evidence>
<keyword evidence="3" id="KW-1185">Reference proteome</keyword>
<feature type="transmembrane region" description="Helical" evidence="1">
    <location>
        <begin position="37"/>
        <end position="59"/>
    </location>
</feature>
<dbReference type="EMBL" id="JBHSAQ010000003">
    <property type="protein sequence ID" value="MFC3958408.1"/>
    <property type="molecule type" value="Genomic_DNA"/>
</dbReference>
<keyword evidence="1" id="KW-0812">Transmembrane</keyword>
<feature type="transmembrane region" description="Helical" evidence="1">
    <location>
        <begin position="71"/>
        <end position="88"/>
    </location>
</feature>
<organism evidence="2 3">
    <name type="scientific">Halovivax cerinus</name>
    <dbReference type="NCBI Taxonomy" id="1487865"/>
    <lineage>
        <taxon>Archaea</taxon>
        <taxon>Methanobacteriati</taxon>
        <taxon>Methanobacteriota</taxon>
        <taxon>Stenosarchaea group</taxon>
        <taxon>Halobacteria</taxon>
        <taxon>Halobacteriales</taxon>
        <taxon>Natrialbaceae</taxon>
        <taxon>Halovivax</taxon>
    </lineage>
</organism>
<name>A0ABD5NN14_9EURY</name>
<sequence length="132" mass="14316">MANGEIRALAVDSFVIGGLALLGLLRHRGDPIEDPGYALATIAPFVLGWIGCATLSNLYRDRRRIGLTTHLRSVLICWLAATNVAFLIRGSPVAPGNVPWSFMAVMVGLGSVAVLGSRLTFEWVVRSREERL</sequence>
<feature type="transmembrane region" description="Helical" evidence="1">
    <location>
        <begin position="100"/>
        <end position="121"/>
    </location>
</feature>
<gene>
    <name evidence="2" type="ORF">ACFOUR_08510</name>
</gene>
<reference evidence="2 3" key="1">
    <citation type="journal article" date="2019" name="Int. J. Syst. Evol. Microbiol.">
        <title>The Global Catalogue of Microorganisms (GCM) 10K type strain sequencing project: providing services to taxonomists for standard genome sequencing and annotation.</title>
        <authorList>
            <consortium name="The Broad Institute Genomics Platform"/>
            <consortium name="The Broad Institute Genome Sequencing Center for Infectious Disease"/>
            <person name="Wu L."/>
            <person name="Ma J."/>
        </authorList>
    </citation>
    <scope>NUCLEOTIDE SEQUENCE [LARGE SCALE GENOMIC DNA]</scope>
    <source>
        <strain evidence="2 3">IBRC-M 10256</strain>
    </source>
</reference>
<dbReference type="GeneID" id="73903971"/>
<keyword evidence="1" id="KW-0472">Membrane</keyword>
<dbReference type="Proteomes" id="UP001595846">
    <property type="component" value="Unassembled WGS sequence"/>
</dbReference>
<comment type="caution">
    <text evidence="2">The sequence shown here is derived from an EMBL/GenBank/DDBJ whole genome shotgun (WGS) entry which is preliminary data.</text>
</comment>